<sequence>MVPSEEPCHFPFRYHGEMHYSCIPGSFSHPEPWCATTENYDRDHQWKYCGKEERPREINNSISCEIDASMEHQVMNSANSSSRVKDTVTLTHAKMEQSVKLGELGFIAFVILVSMGNIARKTDNSSNVAIICLYSSANFLSLLDLGKDTLSIMYAPKFYSPNKFSGPLCDIDHSHTCYSGNGHLYRGMAHFTFLEEPCLPWDSPTLFHEFSSNTLEDALSLGLGEHAFCRNPDNDIQPWCYVLREKQLSWGFCNVPRCHANDSETTMNEEKHVEPVTESPDRTSSTQSSAGSALVCGQRYTKTASRSRVVGGMVAHSDAHPYMAAMPDVSQISVVLGQTLYNVTTKGSIRFQVRGYQLHENYSQINKHHDIALVQLKESAPGHCAEFLHSISPVCLPSSMEVYEEGNQCQVAGWGHQYEGADKPSLYLQEADVPIIPHEQCQSHNVHGTRVKPEMMCAGYMDGRSDACQGDSGGPLVCEERNKATLRGIVSWGIGCAQENKPGVYTNVAHYLDWIQSKMH</sequence>
<protein>
    <submittedName>
        <fullName evidence="1">Uncharacterized protein</fullName>
    </submittedName>
</protein>
<dbReference type="Proteomes" id="UP000827872">
    <property type="component" value="Linkage Group LG03"/>
</dbReference>
<organism evidence="1 2">
    <name type="scientific">Sphaerodactylus townsendi</name>
    <dbReference type="NCBI Taxonomy" id="933632"/>
    <lineage>
        <taxon>Eukaryota</taxon>
        <taxon>Metazoa</taxon>
        <taxon>Chordata</taxon>
        <taxon>Craniata</taxon>
        <taxon>Vertebrata</taxon>
        <taxon>Euteleostomi</taxon>
        <taxon>Lepidosauria</taxon>
        <taxon>Squamata</taxon>
        <taxon>Bifurcata</taxon>
        <taxon>Gekkota</taxon>
        <taxon>Sphaerodactylidae</taxon>
        <taxon>Sphaerodactylus</taxon>
    </lineage>
</organism>
<keyword evidence="2" id="KW-1185">Reference proteome</keyword>
<name>A0ACB8EIM7_9SAUR</name>
<gene>
    <name evidence="1" type="ORF">K3G42_021535</name>
</gene>
<evidence type="ECO:0000313" key="1">
    <source>
        <dbReference type="EMBL" id="KAH7992323.1"/>
    </source>
</evidence>
<comment type="caution">
    <text evidence="1">The sequence shown here is derived from an EMBL/GenBank/DDBJ whole genome shotgun (WGS) entry which is preliminary data.</text>
</comment>
<accession>A0ACB8EIM7</accession>
<reference evidence="1" key="1">
    <citation type="submission" date="2021-08" db="EMBL/GenBank/DDBJ databases">
        <title>The first chromosome-level gecko genome reveals the dynamic sex chromosomes of Neotropical dwarf geckos (Sphaerodactylidae: Sphaerodactylus).</title>
        <authorList>
            <person name="Pinto B.J."/>
            <person name="Keating S.E."/>
            <person name="Gamble T."/>
        </authorList>
    </citation>
    <scope>NUCLEOTIDE SEQUENCE</scope>
    <source>
        <strain evidence="1">TG3544</strain>
    </source>
</reference>
<dbReference type="EMBL" id="CM037616">
    <property type="protein sequence ID" value="KAH7992323.1"/>
    <property type="molecule type" value="Genomic_DNA"/>
</dbReference>
<proteinExistence type="predicted"/>
<evidence type="ECO:0000313" key="2">
    <source>
        <dbReference type="Proteomes" id="UP000827872"/>
    </source>
</evidence>